<dbReference type="Proteomes" id="UP000887159">
    <property type="component" value="Unassembled WGS sequence"/>
</dbReference>
<protein>
    <submittedName>
        <fullName evidence="1">Uncharacterized protein</fullName>
    </submittedName>
</protein>
<dbReference type="EMBL" id="BMAU01021049">
    <property type="protein sequence ID" value="GFX88216.1"/>
    <property type="molecule type" value="Genomic_DNA"/>
</dbReference>
<accession>A0A8X6UQA1</accession>
<evidence type="ECO:0000313" key="2">
    <source>
        <dbReference type="Proteomes" id="UP000887159"/>
    </source>
</evidence>
<keyword evidence="2" id="KW-1185">Reference proteome</keyword>
<reference evidence="1" key="1">
    <citation type="submission" date="2020-08" db="EMBL/GenBank/DDBJ databases">
        <title>Multicomponent nature underlies the extraordinary mechanical properties of spider dragline silk.</title>
        <authorList>
            <person name="Kono N."/>
            <person name="Nakamura H."/>
            <person name="Mori M."/>
            <person name="Yoshida Y."/>
            <person name="Ohtoshi R."/>
            <person name="Malay A.D."/>
            <person name="Moran D.A.P."/>
            <person name="Tomita M."/>
            <person name="Numata K."/>
            <person name="Arakawa K."/>
        </authorList>
    </citation>
    <scope>NUCLEOTIDE SEQUENCE</scope>
</reference>
<evidence type="ECO:0000313" key="1">
    <source>
        <dbReference type="EMBL" id="GFX88216.1"/>
    </source>
</evidence>
<gene>
    <name evidence="1" type="ORF">TNCV_3407591</name>
</gene>
<proteinExistence type="predicted"/>
<dbReference type="AlphaFoldDB" id="A0A8X6UQA1"/>
<name>A0A8X6UQA1_TRICX</name>
<organism evidence="1 2">
    <name type="scientific">Trichonephila clavipes</name>
    <name type="common">Golden silk orbweaver</name>
    <name type="synonym">Nephila clavipes</name>
    <dbReference type="NCBI Taxonomy" id="2585209"/>
    <lineage>
        <taxon>Eukaryota</taxon>
        <taxon>Metazoa</taxon>
        <taxon>Ecdysozoa</taxon>
        <taxon>Arthropoda</taxon>
        <taxon>Chelicerata</taxon>
        <taxon>Arachnida</taxon>
        <taxon>Araneae</taxon>
        <taxon>Araneomorphae</taxon>
        <taxon>Entelegynae</taxon>
        <taxon>Araneoidea</taxon>
        <taxon>Nephilidae</taxon>
        <taxon>Trichonephila</taxon>
    </lineage>
</organism>
<sequence>MVGKNQFDTAYDVGSVVQRLSGRRLGPQRANFGQSSPYGFSQFDGTGCLEGGDAADTSIRPTCFFEEPIIRPLSWRNCPSTKAARTAAGYVFVWHPKSQYRLSKSSDSFG</sequence>
<comment type="caution">
    <text evidence="1">The sequence shown here is derived from an EMBL/GenBank/DDBJ whole genome shotgun (WGS) entry which is preliminary data.</text>
</comment>